<evidence type="ECO:0000313" key="4">
    <source>
        <dbReference type="Proteomes" id="UP000709336"/>
    </source>
</evidence>
<dbReference type="Gene3D" id="3.40.50.2300">
    <property type="match status" value="1"/>
</dbReference>
<organism evidence="3 4">
    <name type="scientific">Alteromonas ponticola</name>
    <dbReference type="NCBI Taxonomy" id="2720613"/>
    <lineage>
        <taxon>Bacteria</taxon>
        <taxon>Pseudomonadati</taxon>
        <taxon>Pseudomonadota</taxon>
        <taxon>Gammaproteobacteria</taxon>
        <taxon>Alteromonadales</taxon>
        <taxon>Alteromonadaceae</taxon>
        <taxon>Alteromonas/Salinimonas group</taxon>
        <taxon>Alteromonas</taxon>
    </lineage>
</organism>
<sequence length="130" mass="15225">MRSFQDVLCIDDDDEYNFLTQEAFYDYHYNGKLTFMTSAEEALDYLAELETFPDIIILDINMPAMNGWDFLEKYEEKGFHKRFSSLIFMHSSSVFETDKERAARFASVKGFIDKPILLEDLETISTTHFG</sequence>
<dbReference type="RefSeq" id="WP_169212073.1">
    <property type="nucleotide sequence ID" value="NZ_JAATNW010000010.1"/>
</dbReference>
<dbReference type="InterPro" id="IPR011006">
    <property type="entry name" value="CheY-like_superfamily"/>
</dbReference>
<protein>
    <submittedName>
        <fullName evidence="3">Response regulator</fullName>
    </submittedName>
</protein>
<comment type="caution">
    <text evidence="3">The sequence shown here is derived from an EMBL/GenBank/DDBJ whole genome shotgun (WGS) entry which is preliminary data.</text>
</comment>
<dbReference type="PROSITE" id="PS50110">
    <property type="entry name" value="RESPONSE_REGULATORY"/>
    <property type="match status" value="1"/>
</dbReference>
<dbReference type="InterPro" id="IPR052893">
    <property type="entry name" value="TCS_response_regulator"/>
</dbReference>
<reference evidence="3 4" key="1">
    <citation type="submission" date="2020-03" db="EMBL/GenBank/DDBJ databases">
        <title>Alteromonas ponticola sp. nov., isolated from seawater.</title>
        <authorList>
            <person name="Yoon J.-H."/>
            <person name="Kim Y.-O."/>
        </authorList>
    </citation>
    <scope>NUCLEOTIDE SEQUENCE [LARGE SCALE GENOMIC DNA]</scope>
    <source>
        <strain evidence="3 4">MYP5</strain>
    </source>
</reference>
<proteinExistence type="predicted"/>
<feature type="domain" description="Response regulatory" evidence="2">
    <location>
        <begin position="6"/>
        <end position="129"/>
    </location>
</feature>
<evidence type="ECO:0000256" key="1">
    <source>
        <dbReference type="PROSITE-ProRule" id="PRU00169"/>
    </source>
</evidence>
<accession>A0ABX1R6F7</accession>
<evidence type="ECO:0000259" key="2">
    <source>
        <dbReference type="PROSITE" id="PS50110"/>
    </source>
</evidence>
<gene>
    <name evidence="3" type="ORF">HCJ96_15885</name>
</gene>
<dbReference type="PANTHER" id="PTHR44520:SF2">
    <property type="entry name" value="RESPONSE REGULATOR RCP1"/>
    <property type="match status" value="1"/>
</dbReference>
<dbReference type="InterPro" id="IPR001789">
    <property type="entry name" value="Sig_transdc_resp-reg_receiver"/>
</dbReference>
<dbReference type="PANTHER" id="PTHR44520">
    <property type="entry name" value="RESPONSE REGULATOR RCP1-RELATED"/>
    <property type="match status" value="1"/>
</dbReference>
<dbReference type="SMART" id="SM00448">
    <property type="entry name" value="REC"/>
    <property type="match status" value="1"/>
</dbReference>
<dbReference type="Proteomes" id="UP000709336">
    <property type="component" value="Unassembled WGS sequence"/>
</dbReference>
<dbReference type="EMBL" id="JAATNW010000010">
    <property type="protein sequence ID" value="NMH61511.1"/>
    <property type="molecule type" value="Genomic_DNA"/>
</dbReference>
<feature type="modified residue" description="4-aspartylphosphate" evidence="1">
    <location>
        <position position="59"/>
    </location>
</feature>
<dbReference type="SUPFAM" id="SSF52172">
    <property type="entry name" value="CheY-like"/>
    <property type="match status" value="1"/>
</dbReference>
<evidence type="ECO:0000313" key="3">
    <source>
        <dbReference type="EMBL" id="NMH61511.1"/>
    </source>
</evidence>
<dbReference type="Pfam" id="PF00072">
    <property type="entry name" value="Response_reg"/>
    <property type="match status" value="1"/>
</dbReference>
<name>A0ABX1R6F7_9ALTE</name>
<keyword evidence="4" id="KW-1185">Reference proteome</keyword>
<keyword evidence="1" id="KW-0597">Phosphoprotein</keyword>